<dbReference type="PANTHER" id="PTHR31513">
    <property type="entry name" value="EPHRIN TYPE-B RECEPTOR"/>
    <property type="match status" value="1"/>
</dbReference>
<dbReference type="RefSeq" id="WP_184217347.1">
    <property type="nucleotide sequence ID" value="NZ_JACHIP010000003.1"/>
</dbReference>
<dbReference type="Pfam" id="PF16640">
    <property type="entry name" value="Big_3_5"/>
    <property type="match status" value="2"/>
</dbReference>
<dbReference type="Gene3D" id="2.60.40.10">
    <property type="entry name" value="Immunoglobulins"/>
    <property type="match status" value="3"/>
</dbReference>
<comment type="caution">
    <text evidence="2">The sequence shown here is derived from an EMBL/GenBank/DDBJ whole genome shotgun (WGS) entry which is preliminary data.</text>
</comment>
<gene>
    <name evidence="2" type="ORF">HDF16_002797</name>
</gene>
<proteinExistence type="predicted"/>
<feature type="domain" description="Bacterial Ig-like" evidence="1">
    <location>
        <begin position="1427"/>
        <end position="1523"/>
    </location>
</feature>
<feature type="domain" description="Bacterial Ig-like" evidence="1">
    <location>
        <begin position="1535"/>
        <end position="1623"/>
    </location>
</feature>
<dbReference type="EMBL" id="JACHIP010000003">
    <property type="protein sequence ID" value="MBB5058091.1"/>
    <property type="molecule type" value="Genomic_DNA"/>
</dbReference>
<dbReference type="PANTHER" id="PTHR31513:SF2">
    <property type="entry name" value="MRAZ"/>
    <property type="match status" value="1"/>
</dbReference>
<organism evidence="2 3">
    <name type="scientific">Granulicella aggregans</name>
    <dbReference type="NCBI Taxonomy" id="474949"/>
    <lineage>
        <taxon>Bacteria</taxon>
        <taxon>Pseudomonadati</taxon>
        <taxon>Acidobacteriota</taxon>
        <taxon>Terriglobia</taxon>
        <taxon>Terriglobales</taxon>
        <taxon>Acidobacteriaceae</taxon>
        <taxon>Granulicella</taxon>
    </lineage>
</organism>
<accession>A0A7W7ZEV8</accession>
<dbReference type="InterPro" id="IPR013783">
    <property type="entry name" value="Ig-like_fold"/>
</dbReference>
<evidence type="ECO:0000259" key="1">
    <source>
        <dbReference type="Pfam" id="PF16640"/>
    </source>
</evidence>
<dbReference type="CDD" id="cd00102">
    <property type="entry name" value="IPT"/>
    <property type="match status" value="1"/>
</dbReference>
<dbReference type="InterPro" id="IPR014756">
    <property type="entry name" value="Ig_E-set"/>
</dbReference>
<dbReference type="InterPro" id="IPR032109">
    <property type="entry name" value="Big_3_5"/>
</dbReference>
<keyword evidence="3" id="KW-1185">Reference proteome</keyword>
<evidence type="ECO:0000313" key="2">
    <source>
        <dbReference type="EMBL" id="MBB5058091.1"/>
    </source>
</evidence>
<protein>
    <recommendedName>
        <fullName evidence="1">Bacterial Ig-like domain-containing protein</fullName>
    </recommendedName>
</protein>
<evidence type="ECO:0000313" key="3">
    <source>
        <dbReference type="Proteomes" id="UP000540989"/>
    </source>
</evidence>
<dbReference type="Proteomes" id="UP000540989">
    <property type="component" value="Unassembled WGS sequence"/>
</dbReference>
<sequence>MQADASAKASPQSTFNGRHNSIHLVKLLSFQELVIGALIPKSWQSALLGLCVLVASISAFQPVLLAQTGNVVISTNTTYPTGTYNLTSLSVENGATLTVGGGSTVTVSGAILVTANSNVVLQSVNNASQVNGTWQGTGVTVNAGSVQVDAGSSINADGQGYVANAGPAGAAAGSSAGGSYGGLGGTGAGTAAGAIYGMAATPTDLGSGGGSRCCGAIAGTGGGAIRLIVSGTLTDNGVISANGGNLVGYQGGGGGGGSVYVTTAGLAGAGVFSATGGTGGEAAGGGGRIAVYYNAAGSSFTGFSASTAVGGSCQTQCSNGTASAGGTGTSAFFDTSATNNNLSVYQSFTIPAGATHSLNAITVQAGATLSIGGGSTINVAGAVTVSGTLVGQAINNSAQVSGSWQGSGVTLHAASVVVNAGGSINADGQGYVAGAGPGGAPSGSSAGGSYGGLGGVGDGVSPGPIYGSTTAPTDLGSGGNTRCCGTIPGAGGGALTITVSGTLTDNGVISANGGDGVGLQVGGGSGGTVSIQTATLTGSGSVAANAGSGGEAGGGGGRVALYYNTNNGFDTAMVTSNGGASSGGNPGAVGTVYTLGAGSNLTVSDNTTLPPNANLSFNSVTVNNAATLTVGSGTTLASHSVTVTGGGNFTVGGGSTLNISGEVLVTGDSKMVLQSINNAAQVNGAWRGAGVTINAGSVQVDAGSSINADGQGYLASAGPGGALAGSSAGGSYGGMGGSGSGPTPAGPIYGSDTTPTDLGSGGGSRCCGAVAGNGGGAIRLIVSGTLTDNGAISANGANLVGYQGGGGSGGSVWVTTAGLAGLGVFTANGGTGGEAAGGGGRIAVYYNAPTSSFTGFSTSTSNGASCGTQCSNGAASAGAVGTVGFFDTSATNSNLMVDQDLTIPAGTTVAYNSITVQPNAVLTIGGGSTVTVAGSLTVSGTVVAQSINNTALVNGTWQGSGVTLNVAEVVVNANGSINADGQGYVPSAGPGGAAVGTSAGGSYGGAGGTGDGSASAATYGSASLPVDLGSGGGLRCCSTSAGAGGGALFFNVSGTLTNNGTISANGAAIVGYQAGGGSGGTVYVKTAGLSGAGAFTANGGLGGEAGGGGGRVAIYYDAPSSNFTGFSASTASGGGCGTQCTSATASPGSNGTSAFFDTSATNNNLAVYQNFTVPAGASPTYNNVTVQSGALLTIGGGATVTVTKALTVSGTVVAQSANNTAQVNDVWVGSGVAISAGSINVNAAGSLNADTQGYVANAGPGGSPAGTSAGGSYGGLGGVGDGAAPSPIYGSLMLPVDLGSGGGSRCCGTIPGPGGGALLLTVSGTLTDDGVISANGGDGSGLQVGGGSGGSVSIHTAALAGSGSIAANGGGGGEAGGGGGRVALYFNTNGFNLTLATATGGSSDGGNAGAVGTVYIPGPVTSTTALSASSLQLSAGQAASFQAVVTAAPLAPTVPGPTPTGTVNFLDGTTVIGTQALSASQESGTAMAQFQTTALAVGTHSITASYSGGNVEASTSAAQTVSVGQATSATTLGVSAANITAGQAETLTATVTDLTSPAITGSVTFFDGTTSLGNGTLTVSGATGIASLTVRSLGVGSHSITARYGGDTNYIASSSGAQIVTVTGTAQTITFPAIPNHVYGDAPFVLTATASSGLDISYSVVSGPATVVGSTVTVTGVGTVTIQAAQAGNTTYAAATPVSRSFLVSAPGPTLASISPTIGIVGSGATVVTLTGTNFASTDTVQLNGTAVPSTLVSATSLTATLPATFFAGAGTGLITVADSVSKTVTAAATFTVAPAPQFVLSGPSTASSGEQPALNFTLTNPYPFPLAGALTLTFAPVASAKVTGDPAVQFATGGQVIDFSIPANSTATPAVQLQTGTIAGTATVTLAVTSNGADVTPADVAPVVITIPAAVPTLNSARMTKSGETVTVAVVGFSNTREVTQAVFHFTPVAGSLIKDPDVTIDVSAVFARWYGSAPSDAYGSAFTYTQPFTLDSDATSIAGVAVTLTNSVGVSVLLQTQ</sequence>
<reference evidence="2 3" key="1">
    <citation type="submission" date="2020-08" db="EMBL/GenBank/DDBJ databases">
        <title>Genomic Encyclopedia of Type Strains, Phase IV (KMG-V): Genome sequencing to study the core and pangenomes of soil and plant-associated prokaryotes.</title>
        <authorList>
            <person name="Whitman W."/>
        </authorList>
    </citation>
    <scope>NUCLEOTIDE SEQUENCE [LARGE SCALE GENOMIC DNA]</scope>
    <source>
        <strain evidence="2 3">M8UP14</strain>
    </source>
</reference>
<dbReference type="SUPFAM" id="SSF81296">
    <property type="entry name" value="E set domains"/>
    <property type="match status" value="1"/>
</dbReference>
<name>A0A7W7ZEV8_9BACT</name>